<dbReference type="GO" id="GO:0045184">
    <property type="term" value="P:establishment of protein localization"/>
    <property type="evidence" value="ECO:0007669"/>
    <property type="project" value="UniProtKB-ARBA"/>
</dbReference>
<evidence type="ECO:0000256" key="32">
    <source>
        <dbReference type="PROSITE-ProRule" id="PRU00024"/>
    </source>
</evidence>
<dbReference type="CTD" id="5371"/>
<evidence type="ECO:0000256" key="20">
    <source>
        <dbReference type="ARBA" id="ARBA00022859"/>
    </source>
</evidence>
<dbReference type="RefSeq" id="XP_012914825.1">
    <property type="nucleotide sequence ID" value="XM_013059371.2"/>
</dbReference>
<dbReference type="InterPro" id="IPR013083">
    <property type="entry name" value="Znf_RING/FYVE/PHD"/>
</dbReference>
<dbReference type="GO" id="GO:0003712">
    <property type="term" value="F:transcription coregulator activity"/>
    <property type="evidence" value="ECO:0007669"/>
    <property type="project" value="UniProtKB-ARBA"/>
</dbReference>
<feature type="domain" description="RING-type" evidence="34">
    <location>
        <begin position="55"/>
        <end position="90"/>
    </location>
</feature>
<evidence type="ECO:0000256" key="19">
    <source>
        <dbReference type="ARBA" id="ARBA00022843"/>
    </source>
</evidence>
<keyword evidence="14" id="KW-0677">Repeat</keyword>
<gene>
    <name evidence="37" type="primary">PML</name>
</gene>
<dbReference type="GO" id="GO:0016363">
    <property type="term" value="C:nuclear matrix"/>
    <property type="evidence" value="ECO:0007669"/>
    <property type="project" value="UniProtKB-ARBA"/>
</dbReference>
<evidence type="ECO:0000259" key="35">
    <source>
        <dbReference type="PROSITE" id="PS50119"/>
    </source>
</evidence>
<evidence type="ECO:0000256" key="11">
    <source>
        <dbReference type="ARBA" id="ARBA00022588"/>
    </source>
</evidence>
<evidence type="ECO:0000256" key="22">
    <source>
        <dbReference type="ARBA" id="ARBA00023015"/>
    </source>
</evidence>
<dbReference type="GO" id="GO:0044790">
    <property type="term" value="P:suppression of viral release by host"/>
    <property type="evidence" value="ECO:0007669"/>
    <property type="project" value="UniProtKB-ARBA"/>
</dbReference>
<keyword evidence="21" id="KW-0007">Acetylation</keyword>
<dbReference type="GO" id="GO:0008270">
    <property type="term" value="F:zinc ion binding"/>
    <property type="evidence" value="ECO:0007669"/>
    <property type="project" value="UniProtKB-KW"/>
</dbReference>
<dbReference type="GeneID" id="101690003"/>
<dbReference type="CDD" id="cd19770">
    <property type="entry name" value="Bbox2_TRIM19_C-V"/>
    <property type="match status" value="1"/>
</dbReference>
<dbReference type="GO" id="GO:0060341">
    <property type="term" value="P:regulation of cellular localization"/>
    <property type="evidence" value="ECO:0007669"/>
    <property type="project" value="UniProtKB-ARBA"/>
</dbReference>
<dbReference type="GO" id="GO:0008630">
    <property type="term" value="P:intrinsic apoptotic signaling pathway in response to DNA damage"/>
    <property type="evidence" value="ECO:0007669"/>
    <property type="project" value="UniProtKB-ARBA"/>
</dbReference>
<dbReference type="GO" id="GO:0030578">
    <property type="term" value="P:PML body organization"/>
    <property type="evidence" value="ECO:0007669"/>
    <property type="project" value="UniProtKB-ARBA"/>
</dbReference>
<dbReference type="Pfam" id="PF00643">
    <property type="entry name" value="zf-B_box"/>
    <property type="match status" value="1"/>
</dbReference>
<protein>
    <recommendedName>
        <fullName evidence="31">Protein PML</fullName>
    </recommendedName>
</protein>
<dbReference type="GO" id="GO:0031901">
    <property type="term" value="C:early endosome membrane"/>
    <property type="evidence" value="ECO:0007669"/>
    <property type="project" value="UniProtKB-SubCell"/>
</dbReference>
<keyword evidence="12" id="KW-0053">Apoptosis</keyword>
<keyword evidence="30" id="KW-0539">Nucleus</keyword>
<keyword evidence="8" id="KW-1017">Isopeptide bond</keyword>
<dbReference type="CDD" id="cd19804">
    <property type="entry name" value="Bbox1_TRIM19_C-V"/>
    <property type="match status" value="1"/>
</dbReference>
<evidence type="ECO:0000256" key="6">
    <source>
        <dbReference type="ARBA" id="ARBA00004642"/>
    </source>
</evidence>
<keyword evidence="23" id="KW-0175">Coiled coil</keyword>
<dbReference type="Pfam" id="PF12126">
    <property type="entry name" value="PML_CC"/>
    <property type="match status" value="1"/>
</dbReference>
<dbReference type="GO" id="GO:0045087">
    <property type="term" value="P:innate immune response"/>
    <property type="evidence" value="ECO:0007669"/>
    <property type="project" value="UniProtKB-KW"/>
</dbReference>
<dbReference type="Gene3D" id="3.30.40.10">
    <property type="entry name" value="Zinc/RING finger domain, C3HC4 (zinc finger)"/>
    <property type="match status" value="1"/>
</dbReference>
<dbReference type="GO" id="GO:2001235">
    <property type="term" value="P:positive regulation of apoptotic signaling pathway"/>
    <property type="evidence" value="ECO:0007669"/>
    <property type="project" value="UniProtKB-ARBA"/>
</dbReference>
<keyword evidence="19" id="KW-0832">Ubl conjugation</keyword>
<dbReference type="InterPro" id="IPR001841">
    <property type="entry name" value="Znf_RING"/>
</dbReference>
<evidence type="ECO:0000256" key="14">
    <source>
        <dbReference type="ARBA" id="ARBA00022737"/>
    </source>
</evidence>
<dbReference type="PROSITE" id="PS50089">
    <property type="entry name" value="ZF_RING_2"/>
    <property type="match status" value="1"/>
</dbReference>
<proteinExistence type="predicted"/>
<dbReference type="AlphaFoldDB" id="A0A8U0NWA9"/>
<dbReference type="GO" id="GO:0001666">
    <property type="term" value="P:response to hypoxia"/>
    <property type="evidence" value="ECO:0007669"/>
    <property type="project" value="UniProtKB-ARBA"/>
</dbReference>
<feature type="compositionally biased region" description="Polar residues" evidence="33">
    <location>
        <begin position="519"/>
        <end position="530"/>
    </location>
</feature>
<dbReference type="PANTHER" id="PTHR25462:SF302">
    <property type="entry name" value="PROTEIN PML"/>
    <property type="match status" value="1"/>
</dbReference>
<dbReference type="PANTHER" id="PTHR25462">
    <property type="entry name" value="BONUS, ISOFORM C-RELATED"/>
    <property type="match status" value="1"/>
</dbReference>
<dbReference type="PROSITE" id="PS50119">
    <property type="entry name" value="ZF_BBOX"/>
    <property type="match status" value="2"/>
</dbReference>
<evidence type="ECO:0000256" key="7">
    <source>
        <dbReference type="ARBA" id="ARBA00022490"/>
    </source>
</evidence>
<dbReference type="GO" id="GO:0090398">
    <property type="term" value="P:cellular senescence"/>
    <property type="evidence" value="ECO:0007669"/>
    <property type="project" value="UniProtKB-ARBA"/>
</dbReference>
<reference evidence="37" key="1">
    <citation type="submission" date="2025-08" db="UniProtKB">
        <authorList>
            <consortium name="RefSeq"/>
        </authorList>
    </citation>
    <scope>IDENTIFICATION</scope>
    <source>
        <tissue evidence="37">Brain</tissue>
    </source>
</reference>
<evidence type="ECO:0000256" key="13">
    <source>
        <dbReference type="ARBA" id="ARBA00022723"/>
    </source>
</evidence>
<evidence type="ECO:0000256" key="4">
    <source>
        <dbReference type="ARBA" id="ARBA00004496"/>
    </source>
</evidence>
<evidence type="ECO:0000256" key="15">
    <source>
        <dbReference type="ARBA" id="ARBA00022753"/>
    </source>
</evidence>
<keyword evidence="25" id="KW-0051">Antiviral defense</keyword>
<dbReference type="GO" id="GO:0005789">
    <property type="term" value="C:endoplasmic reticulum membrane"/>
    <property type="evidence" value="ECO:0007669"/>
    <property type="project" value="UniProtKB-SubCell"/>
</dbReference>
<keyword evidence="36" id="KW-1185">Reference proteome</keyword>
<feature type="compositionally biased region" description="Basic and acidic residues" evidence="33">
    <location>
        <begin position="505"/>
        <end position="515"/>
    </location>
</feature>
<keyword evidence="29" id="KW-0804">Transcription</keyword>
<evidence type="ECO:0000256" key="12">
    <source>
        <dbReference type="ARBA" id="ARBA00022703"/>
    </source>
</evidence>
<keyword evidence="20" id="KW-0391">Immunity</keyword>
<keyword evidence="26" id="KW-0238">DNA-binding</keyword>
<dbReference type="SMART" id="SM00184">
    <property type="entry name" value="RING"/>
    <property type="match status" value="1"/>
</dbReference>
<comment type="subcellular location">
    <subcellularLocation>
        <location evidence="4">Cytoplasm</location>
    </subcellularLocation>
    <subcellularLocation>
        <location evidence="3">Early endosome membrane</location>
        <topology evidence="3">Peripheral membrane protein</topology>
        <orientation evidence="3">Cytoplasmic side</orientation>
    </subcellularLocation>
    <subcellularLocation>
        <location evidence="2">Endoplasmic reticulum membrane</location>
        <topology evidence="2">Peripheral membrane protein</topology>
        <orientation evidence="2">Cytoplasmic side</orientation>
    </subcellularLocation>
    <subcellularLocation>
        <location evidence="1">Nucleus</location>
        <location evidence="1">PML body</location>
    </subcellularLocation>
    <subcellularLocation>
        <location evidence="5">Nucleus</location>
        <location evidence="5">Nucleolus</location>
    </subcellularLocation>
    <subcellularLocation>
        <location evidence="6">Nucleus</location>
        <location evidence="6">Nucleoplasm</location>
    </subcellularLocation>
</comment>
<keyword evidence="17" id="KW-0256">Endoplasmic reticulum</keyword>
<evidence type="ECO:0000256" key="33">
    <source>
        <dbReference type="SAM" id="MobiDB-lite"/>
    </source>
</evidence>
<dbReference type="GO" id="GO:0034504">
    <property type="term" value="P:protein localization to nucleus"/>
    <property type="evidence" value="ECO:0007669"/>
    <property type="project" value="UniProtKB-ARBA"/>
</dbReference>
<accession>A0A8U0NWA9</accession>
<evidence type="ECO:0000256" key="29">
    <source>
        <dbReference type="ARBA" id="ARBA00023163"/>
    </source>
</evidence>
<dbReference type="PROSITE" id="PS00518">
    <property type="entry name" value="ZF_RING_1"/>
    <property type="match status" value="1"/>
</dbReference>
<dbReference type="InterPro" id="IPR000315">
    <property type="entry name" value="Znf_B-box"/>
</dbReference>
<dbReference type="SUPFAM" id="SSF57850">
    <property type="entry name" value="RING/U-box"/>
    <property type="match status" value="1"/>
</dbReference>
<keyword evidence="27" id="KW-0472">Membrane</keyword>
<evidence type="ECO:0000256" key="8">
    <source>
        <dbReference type="ARBA" id="ARBA00022499"/>
    </source>
</evidence>
<keyword evidence="24" id="KW-0090">Biological rhythms</keyword>
<name>A0A8U0NWA9_MUSPF</name>
<evidence type="ECO:0000313" key="37">
    <source>
        <dbReference type="RefSeq" id="XP_012914825.1"/>
    </source>
</evidence>
<keyword evidence="11" id="KW-0399">Innate immunity</keyword>
<keyword evidence="9" id="KW-0597">Phosphoprotein</keyword>
<dbReference type="InterPro" id="IPR057617">
    <property type="entry name" value="PML_C"/>
</dbReference>
<dbReference type="SMART" id="SM00336">
    <property type="entry name" value="BBOX"/>
    <property type="match status" value="1"/>
</dbReference>
<feature type="region of interest" description="Disordered" evidence="33">
    <location>
        <begin position="505"/>
        <end position="603"/>
    </location>
</feature>
<dbReference type="GO" id="GO:0016605">
    <property type="term" value="C:PML body"/>
    <property type="evidence" value="ECO:0007669"/>
    <property type="project" value="UniProtKB-SubCell"/>
</dbReference>
<feature type="region of interest" description="Disordered" evidence="33">
    <location>
        <begin position="390"/>
        <end position="409"/>
    </location>
</feature>
<evidence type="ECO:0000313" key="36">
    <source>
        <dbReference type="Proteomes" id="UP000000715"/>
    </source>
</evidence>
<dbReference type="InterPro" id="IPR017907">
    <property type="entry name" value="Znf_RING_CS"/>
</dbReference>
<evidence type="ECO:0000256" key="24">
    <source>
        <dbReference type="ARBA" id="ARBA00023108"/>
    </source>
</evidence>
<evidence type="ECO:0000256" key="21">
    <source>
        <dbReference type="ARBA" id="ARBA00022990"/>
    </source>
</evidence>
<dbReference type="Pfam" id="PF25244">
    <property type="entry name" value="PML_C"/>
    <property type="match status" value="1"/>
</dbReference>
<dbReference type="GO" id="GO:0034097">
    <property type="term" value="P:response to cytokine"/>
    <property type="evidence" value="ECO:0007669"/>
    <property type="project" value="UniProtKB-ARBA"/>
</dbReference>
<dbReference type="FunFam" id="3.30.40.10:FF:000178">
    <property type="entry name" value="PML isoform 6"/>
    <property type="match status" value="1"/>
</dbReference>
<keyword evidence="22" id="KW-0805">Transcription regulation</keyword>
<evidence type="ECO:0000256" key="26">
    <source>
        <dbReference type="ARBA" id="ARBA00023125"/>
    </source>
</evidence>
<dbReference type="CDD" id="cd16579">
    <property type="entry name" value="RING-HC_PML_C-V"/>
    <property type="match status" value="1"/>
</dbReference>
<evidence type="ECO:0000256" key="18">
    <source>
        <dbReference type="ARBA" id="ARBA00022833"/>
    </source>
</evidence>
<dbReference type="GO" id="GO:0008285">
    <property type="term" value="P:negative regulation of cell population proliferation"/>
    <property type="evidence" value="ECO:0007669"/>
    <property type="project" value="UniProtKB-ARBA"/>
</dbReference>
<evidence type="ECO:0000256" key="10">
    <source>
        <dbReference type="ARBA" id="ARBA00022581"/>
    </source>
</evidence>
<sequence>MQQEPAPARSPGPQQDPALLHTPTMPLPESVPEGHQPSPSPAEQALEEEFQFLRCQACQVEAKRPKLLSCLHTLCSGCLEASNLQCPICQLPGPLGADSMVLDNVFFESLQRRLSVYRQIVDVKAVCNRCKESADFWCFECEKILCAGCFEAHQWFVKHEVRPLAELRGQSAKEFLDGMRRSNSIFCSNPIHCPPMLTSIYCRGCSKPLCCSCALLDNIHSELKCDISIEIQERQKELDAMAQALQEQDRAFGAAQAHMRSAVSQLDRARADTEELIHTRVRQLVTHVLAQEKALLEGVSAQYQRSYQEIAGQLGHLEAVLQRIRLGGSLVQRMKHYASDQEVLDLHGFLREALGRLRQEEPQYLQTSVRTDSFDKFKVRLQELVSCITQGTDATPPRRASPEATNPRRDSLDIELVSVGSSVSRPLGLCLGVALSEEVQRALTQDLELAETQTRNLVQPVPGVHPVPVHAYSIKDSCREEVCSTVPPQKRKSCQTECPRKAIKMESEEEREIRLARSSPEQPRPSTSKAVSPPHLDGPSSPKGPTVGSEDFLPNNNHAAGDAGEAEERVVVISSSEDSDAENSSSRELDDSSSRSSDLQLEGPSSLRVLNESLADPQAEDRPLVFFDLKIDSETQKISQLAAVNRESEFRVLIRPEAFGTNSQAVSLEVGLQHFLGFLGSLHRPILACYKLWGPGLPNLFRVLEDMNKLWEFEQVISGFLAARPLLRELVPGASSFKLKSLAETYLARSMSERSALAAVLALRDLFRLLDIFPSPQLAQHVYCFSSLQCFTSLQPLVQAAALSRAQARLLALHNVSFTELLAAHRRDPQWGLRRYSCYLSPSAASSLPIQAISPLQALGTYFRNLSKEPSPAPAEGLTAPVAGRSLAGRVCQQS</sequence>
<keyword evidence="7" id="KW-0963">Cytoplasm</keyword>
<dbReference type="GO" id="GO:0048511">
    <property type="term" value="P:rhythmic process"/>
    <property type="evidence" value="ECO:0007669"/>
    <property type="project" value="UniProtKB-KW"/>
</dbReference>
<evidence type="ECO:0000256" key="17">
    <source>
        <dbReference type="ARBA" id="ARBA00022824"/>
    </source>
</evidence>
<keyword evidence="10" id="KW-0945">Host-virus interaction</keyword>
<keyword evidence="16 32" id="KW-0863">Zinc-finger</keyword>
<keyword evidence="13" id="KW-0479">Metal-binding</keyword>
<evidence type="ECO:0000256" key="9">
    <source>
        <dbReference type="ARBA" id="ARBA00022553"/>
    </source>
</evidence>
<dbReference type="GO" id="GO:0010629">
    <property type="term" value="P:negative regulation of gene expression"/>
    <property type="evidence" value="ECO:0007669"/>
    <property type="project" value="UniProtKB-ARBA"/>
</dbReference>
<evidence type="ECO:0000256" key="2">
    <source>
        <dbReference type="ARBA" id="ARBA00004397"/>
    </source>
</evidence>
<organism evidence="36 37">
    <name type="scientific">Mustela putorius furo</name>
    <name type="common">European domestic ferret</name>
    <name type="synonym">Mustela furo</name>
    <dbReference type="NCBI Taxonomy" id="9669"/>
    <lineage>
        <taxon>Eukaryota</taxon>
        <taxon>Metazoa</taxon>
        <taxon>Chordata</taxon>
        <taxon>Craniata</taxon>
        <taxon>Vertebrata</taxon>
        <taxon>Euteleostomi</taxon>
        <taxon>Mammalia</taxon>
        <taxon>Eutheria</taxon>
        <taxon>Laurasiatheria</taxon>
        <taxon>Carnivora</taxon>
        <taxon>Caniformia</taxon>
        <taxon>Musteloidea</taxon>
        <taxon>Mustelidae</taxon>
        <taxon>Mustelinae</taxon>
        <taxon>Mustela</taxon>
    </lineage>
</organism>
<evidence type="ECO:0000256" key="1">
    <source>
        <dbReference type="ARBA" id="ARBA00004322"/>
    </source>
</evidence>
<evidence type="ECO:0000256" key="23">
    <source>
        <dbReference type="ARBA" id="ARBA00023054"/>
    </source>
</evidence>
<dbReference type="GO" id="GO:0051246">
    <property type="term" value="P:regulation of protein metabolic process"/>
    <property type="evidence" value="ECO:0007669"/>
    <property type="project" value="UniProtKB-ARBA"/>
</dbReference>
<feature type="domain" description="B box-type" evidence="35">
    <location>
        <begin position="122"/>
        <end position="164"/>
    </location>
</feature>
<evidence type="ECO:0000256" key="27">
    <source>
        <dbReference type="ARBA" id="ARBA00023136"/>
    </source>
</evidence>
<evidence type="ECO:0000256" key="3">
    <source>
        <dbReference type="ARBA" id="ARBA00004469"/>
    </source>
</evidence>
<evidence type="ECO:0000259" key="34">
    <source>
        <dbReference type="PROSITE" id="PS50089"/>
    </source>
</evidence>
<keyword evidence="28" id="KW-0010">Activator</keyword>
<evidence type="ECO:0000256" key="28">
    <source>
        <dbReference type="ARBA" id="ARBA00023159"/>
    </source>
</evidence>
<keyword evidence="18" id="KW-0862">Zinc</keyword>
<dbReference type="OrthoDB" id="10250935at2759"/>
<dbReference type="GO" id="GO:0016525">
    <property type="term" value="P:negative regulation of angiogenesis"/>
    <property type="evidence" value="ECO:0007669"/>
    <property type="project" value="UniProtKB-ARBA"/>
</dbReference>
<dbReference type="GO" id="GO:0005730">
    <property type="term" value="C:nucleolus"/>
    <property type="evidence" value="ECO:0007669"/>
    <property type="project" value="UniProtKB-SubCell"/>
</dbReference>
<dbReference type="GO" id="GO:0003677">
    <property type="term" value="F:DNA binding"/>
    <property type="evidence" value="ECO:0007669"/>
    <property type="project" value="UniProtKB-KW"/>
</dbReference>
<evidence type="ECO:0000256" key="25">
    <source>
        <dbReference type="ARBA" id="ARBA00023118"/>
    </source>
</evidence>
<evidence type="ECO:0000256" key="5">
    <source>
        <dbReference type="ARBA" id="ARBA00004604"/>
    </source>
</evidence>
<feature type="region of interest" description="Disordered" evidence="33">
    <location>
        <begin position="1"/>
        <end position="43"/>
    </location>
</feature>
<dbReference type="Proteomes" id="UP000000715">
    <property type="component" value="Unplaced"/>
</dbReference>
<evidence type="ECO:0000256" key="30">
    <source>
        <dbReference type="ARBA" id="ARBA00023242"/>
    </source>
</evidence>
<dbReference type="GO" id="GO:0045893">
    <property type="term" value="P:positive regulation of DNA-templated transcription"/>
    <property type="evidence" value="ECO:0007669"/>
    <property type="project" value="UniProtKB-ARBA"/>
</dbReference>
<dbReference type="InterPro" id="IPR047153">
    <property type="entry name" value="TRIM45/56/19-like"/>
</dbReference>
<feature type="domain" description="B box-type" evidence="35">
    <location>
        <begin position="182"/>
        <end position="231"/>
    </location>
</feature>
<dbReference type="InterPro" id="IPR021978">
    <property type="entry name" value="PML-like_CC"/>
</dbReference>
<keyword evidence="15" id="KW-0967">Endosome</keyword>
<evidence type="ECO:0000256" key="31">
    <source>
        <dbReference type="ARBA" id="ARBA00068056"/>
    </source>
</evidence>
<evidence type="ECO:0000256" key="16">
    <source>
        <dbReference type="ARBA" id="ARBA00022771"/>
    </source>
</evidence>